<dbReference type="PANTHER" id="PTHR46825">
    <property type="entry name" value="D-ALANYL-D-ALANINE-CARBOXYPEPTIDASE/ENDOPEPTIDASE AMPH"/>
    <property type="match status" value="1"/>
</dbReference>
<dbReference type="EMBL" id="CP155447">
    <property type="protein sequence ID" value="XBH06479.1"/>
    <property type="molecule type" value="Genomic_DNA"/>
</dbReference>
<evidence type="ECO:0000256" key="1">
    <source>
        <dbReference type="SAM" id="SignalP"/>
    </source>
</evidence>
<dbReference type="InterPro" id="IPR050491">
    <property type="entry name" value="AmpC-like"/>
</dbReference>
<dbReference type="Pfam" id="PF11954">
    <property type="entry name" value="DUF3471"/>
    <property type="match status" value="1"/>
</dbReference>
<dbReference type="GO" id="GO:0016787">
    <property type="term" value="F:hydrolase activity"/>
    <property type="evidence" value="ECO:0007669"/>
    <property type="project" value="UniProtKB-KW"/>
</dbReference>
<protein>
    <submittedName>
        <fullName evidence="4">Serine hydrolase</fullName>
    </submittedName>
</protein>
<dbReference type="Pfam" id="PF00144">
    <property type="entry name" value="Beta-lactamase"/>
    <property type="match status" value="1"/>
</dbReference>
<sequence length="518" mass="56497">MKPVGWRPLAVLLFLVPLAVQAAPAADVTPQSVKGVLLELDRLVEQTLKRTGVPGMAIAVVCQDQVIHLKGFGVREVGKEARVDTDTVFQLASLSKPMASTVLAVLVGEGLIDWDDRVIDHDPGFRLANPFVTREVTLRDLLCHRSGLPDHAGDLLEDLGYERAEVLRRLRFVKPENRFRSQFAYTNFGYTEAGVAGARAAGTAWEDLAADKLLRPLGMKSSSFRFADYAAAENQARLHVRVGGEWFARYTRQPDAQSPAGGASSSVRDLARWLRLHLAGGQFEGKQVIAAKALAETHRPQIISHPPEDSATDRAGFYGLGWNVNYQADGRVRLGHSGAFDLGAATAVTLLPAERLGIVVLTNAAPIGVPEAISASFLDLVLKGKIENDWLEVFRPTFVAIAKPAYGTVTDDTKPPVPKLPPLPSETYLGTYRNDYFGNLEVVEQDGALFLRIGPKRHSFALRHRDRDVFVYQPEGEMAGGPSGVTFWVGPGRKAARVVVENLDIQGQGTFTRPPTTK</sequence>
<reference evidence="4" key="1">
    <citation type="submission" date="2024-05" db="EMBL/GenBank/DDBJ databases">
        <title>Planctomycetes of the genus Singulisphaera possess chitinolytic capabilities.</title>
        <authorList>
            <person name="Ivanova A."/>
        </authorList>
    </citation>
    <scope>NUCLEOTIDE SEQUENCE</scope>
    <source>
        <strain evidence="4">Ch08T</strain>
    </source>
</reference>
<evidence type="ECO:0000313" key="4">
    <source>
        <dbReference type="EMBL" id="XBH06479.1"/>
    </source>
</evidence>
<feature type="domain" description="Beta-lactamase-related" evidence="2">
    <location>
        <begin position="40"/>
        <end position="366"/>
    </location>
</feature>
<evidence type="ECO:0000259" key="3">
    <source>
        <dbReference type="Pfam" id="PF11954"/>
    </source>
</evidence>
<dbReference type="InterPro" id="IPR012338">
    <property type="entry name" value="Beta-lactam/transpept-like"/>
</dbReference>
<dbReference type="RefSeq" id="WP_406699329.1">
    <property type="nucleotide sequence ID" value="NZ_CP155447.1"/>
</dbReference>
<name>A0AAU7CMC8_9BACT</name>
<organism evidence="4">
    <name type="scientific">Singulisphaera sp. Ch08</name>
    <dbReference type="NCBI Taxonomy" id="3120278"/>
    <lineage>
        <taxon>Bacteria</taxon>
        <taxon>Pseudomonadati</taxon>
        <taxon>Planctomycetota</taxon>
        <taxon>Planctomycetia</taxon>
        <taxon>Isosphaerales</taxon>
        <taxon>Isosphaeraceae</taxon>
        <taxon>Singulisphaera</taxon>
    </lineage>
</organism>
<dbReference type="Gene3D" id="2.40.128.600">
    <property type="match status" value="1"/>
</dbReference>
<accession>A0AAU7CMC8</accession>
<dbReference type="PANTHER" id="PTHR46825:SF15">
    <property type="entry name" value="BETA-LACTAMASE-RELATED DOMAIN-CONTAINING PROTEIN"/>
    <property type="match status" value="1"/>
</dbReference>
<evidence type="ECO:0000259" key="2">
    <source>
        <dbReference type="Pfam" id="PF00144"/>
    </source>
</evidence>
<keyword evidence="1" id="KW-0732">Signal</keyword>
<proteinExistence type="predicted"/>
<keyword evidence="4" id="KW-0378">Hydrolase</keyword>
<dbReference type="AlphaFoldDB" id="A0AAU7CMC8"/>
<feature type="domain" description="Peptidase S12 Pab87-related C-terminal" evidence="3">
    <location>
        <begin position="415"/>
        <end position="507"/>
    </location>
</feature>
<dbReference type="InterPro" id="IPR001466">
    <property type="entry name" value="Beta-lactam-related"/>
</dbReference>
<gene>
    <name evidence="4" type="ORF">V5E97_10700</name>
</gene>
<feature type="chain" id="PRO_5043537449" evidence="1">
    <location>
        <begin position="23"/>
        <end position="518"/>
    </location>
</feature>
<dbReference type="InterPro" id="IPR021860">
    <property type="entry name" value="Peptidase_S12_Pab87-rel_C"/>
</dbReference>
<feature type="signal peptide" evidence="1">
    <location>
        <begin position="1"/>
        <end position="22"/>
    </location>
</feature>
<dbReference type="SUPFAM" id="SSF56601">
    <property type="entry name" value="beta-lactamase/transpeptidase-like"/>
    <property type="match status" value="1"/>
</dbReference>
<dbReference type="Gene3D" id="3.40.710.10">
    <property type="entry name" value="DD-peptidase/beta-lactamase superfamily"/>
    <property type="match status" value="1"/>
</dbReference>